<name>A0A6J7QJX7_9ZZZZ</name>
<evidence type="ECO:0000313" key="1">
    <source>
        <dbReference type="EMBL" id="CAB5016749.1"/>
    </source>
</evidence>
<dbReference type="EMBL" id="CAFBQU010000049">
    <property type="protein sequence ID" value="CAB5067159.1"/>
    <property type="molecule type" value="Genomic_DNA"/>
</dbReference>
<reference evidence="1" key="1">
    <citation type="submission" date="2020-05" db="EMBL/GenBank/DDBJ databases">
        <authorList>
            <person name="Chiriac C."/>
            <person name="Salcher M."/>
            <person name="Ghai R."/>
            <person name="Kavagutti S V."/>
        </authorList>
    </citation>
    <scope>NUCLEOTIDE SEQUENCE</scope>
</reference>
<evidence type="ECO:0000313" key="2">
    <source>
        <dbReference type="EMBL" id="CAB5067159.1"/>
    </source>
</evidence>
<organism evidence="1">
    <name type="scientific">freshwater metagenome</name>
    <dbReference type="NCBI Taxonomy" id="449393"/>
    <lineage>
        <taxon>unclassified sequences</taxon>
        <taxon>metagenomes</taxon>
        <taxon>ecological metagenomes</taxon>
    </lineage>
</organism>
<proteinExistence type="predicted"/>
<gene>
    <name evidence="1" type="ORF">UFOPK4098_00627</name>
    <name evidence="2" type="ORF">UFOPK4347_01401</name>
</gene>
<sequence>MRFGAATVVASVFLMSCGGGGATGGAKVDAQAALTDLIVEKPSAAQAGSKTSDVSCSGPAPSEFGSGELCVDSGYRQDSKFSFANWGNYQYTGDTFNADEFVTLFGAANVCISGTAENCVLTTKSQARLDLLNKQVAGGRCEGMVVMSALLAAGAVKLEDLQPGAKSVSDLDPNDPKLLKQINYWWATQFSPKVLADTEIIRGKGIKGVLDGALKGLRKGVFATMGIYTKSSGHALLPVGVTRASDGTFNIIVYDSNLPDQLSRVVIDPVKETWIYLEGAVTPGQATGGWSGTSGTIELTPLISREGGSACEFCDDKSASQVEVNAQLIPLPAGELFNSLFKPAAE</sequence>
<accession>A0A6J7QJX7</accession>
<dbReference type="AlphaFoldDB" id="A0A6J7QJX7"/>
<protein>
    <submittedName>
        <fullName evidence="1">Unannotated protein</fullName>
    </submittedName>
</protein>
<dbReference type="EMBL" id="CAFBPN010000023">
    <property type="protein sequence ID" value="CAB5016749.1"/>
    <property type="molecule type" value="Genomic_DNA"/>
</dbReference>
<dbReference type="PROSITE" id="PS51257">
    <property type="entry name" value="PROKAR_LIPOPROTEIN"/>
    <property type="match status" value="1"/>
</dbReference>